<dbReference type="SMART" id="SM00108">
    <property type="entry name" value="B_lectin"/>
    <property type="match status" value="1"/>
</dbReference>
<reference evidence="7" key="1">
    <citation type="submission" date="2015-07" db="EMBL/GenBank/DDBJ databases">
        <title>Transcriptome Assembly of Anthurium amnicola.</title>
        <authorList>
            <person name="Suzuki J."/>
        </authorList>
    </citation>
    <scope>NUCLEOTIDE SEQUENCE</scope>
</reference>
<feature type="signal peptide" evidence="5">
    <location>
        <begin position="1"/>
        <end position="37"/>
    </location>
</feature>
<dbReference type="InterPro" id="IPR001480">
    <property type="entry name" value="Bulb-type_lectin_dom"/>
</dbReference>
<name>A0A1D1YX83_9ARAE</name>
<dbReference type="EMBL" id="GDJX01008685">
    <property type="protein sequence ID" value="JAT59251.1"/>
    <property type="molecule type" value="Transcribed_RNA"/>
</dbReference>
<keyword evidence="1" id="KW-0348">Hemagglutinin</keyword>
<organism evidence="7">
    <name type="scientific">Anthurium amnicola</name>
    <dbReference type="NCBI Taxonomy" id="1678845"/>
    <lineage>
        <taxon>Eukaryota</taxon>
        <taxon>Viridiplantae</taxon>
        <taxon>Streptophyta</taxon>
        <taxon>Embryophyta</taxon>
        <taxon>Tracheophyta</taxon>
        <taxon>Spermatophyta</taxon>
        <taxon>Magnoliopsida</taxon>
        <taxon>Liliopsida</taxon>
        <taxon>Araceae</taxon>
        <taxon>Pothoideae</taxon>
        <taxon>Potheae</taxon>
        <taxon>Anthurium</taxon>
    </lineage>
</organism>
<keyword evidence="5" id="KW-0732">Signal</keyword>
<accession>A0A1D1YX83</accession>
<feature type="non-terminal residue" evidence="7">
    <location>
        <position position="1"/>
    </location>
</feature>
<dbReference type="CDD" id="cd00028">
    <property type="entry name" value="B_lectin"/>
    <property type="match status" value="1"/>
</dbReference>
<evidence type="ECO:0000313" key="7">
    <source>
        <dbReference type="EMBL" id="JAT59251.1"/>
    </source>
</evidence>
<evidence type="ECO:0000259" key="6">
    <source>
        <dbReference type="PROSITE" id="PS50927"/>
    </source>
</evidence>
<evidence type="ECO:0000256" key="4">
    <source>
        <dbReference type="SAM" id="MobiDB-lite"/>
    </source>
</evidence>
<evidence type="ECO:0000256" key="1">
    <source>
        <dbReference type="ARBA" id="ARBA00022546"/>
    </source>
</evidence>
<dbReference type="GO" id="GO:0051707">
    <property type="term" value="P:response to other organism"/>
    <property type="evidence" value="ECO:0007669"/>
    <property type="project" value="UniProtKB-ARBA"/>
</dbReference>
<proteinExistence type="predicted"/>
<dbReference type="PROSITE" id="PS50927">
    <property type="entry name" value="BULB_LECTIN"/>
    <property type="match status" value="1"/>
</dbReference>
<dbReference type="InterPro" id="IPR036426">
    <property type="entry name" value="Bulb-type_lectin_dom_sf"/>
</dbReference>
<sequence>NTELITLAPMAAKPCSPLLVLLVSSIFLCFLSSPSAADNVNVLNPGGSLLWGQSLRQGDYSLTMQRDCNLVLYRGSRPLWASQTYGRGSHCRATMERDGNLVVYTAAGRPVWASGTQRGISNYALVLHPDGNFVIHGGSVWTSGTRTSRASYALEEGNTQDAGIGYIVEKVNPKVARIGDVFEEVDTLKAASLPPRNPTEVVNDRGGRSAALSGKLDVGRNGWP</sequence>
<dbReference type="Gene3D" id="2.90.10.10">
    <property type="entry name" value="Bulb-type lectin domain"/>
    <property type="match status" value="1"/>
</dbReference>
<keyword evidence="3" id="KW-0465">Mannose-binding</keyword>
<evidence type="ECO:0000256" key="5">
    <source>
        <dbReference type="SAM" id="SignalP"/>
    </source>
</evidence>
<gene>
    <name evidence="7" type="primary">LECASAL_1</name>
    <name evidence="7" type="ORF">g.98103</name>
</gene>
<feature type="chain" id="PRO_5008900544" evidence="5">
    <location>
        <begin position="38"/>
        <end position="224"/>
    </location>
</feature>
<dbReference type="GO" id="GO:0005537">
    <property type="term" value="F:D-mannose binding"/>
    <property type="evidence" value="ECO:0007669"/>
    <property type="project" value="UniProtKB-KW"/>
</dbReference>
<dbReference type="AlphaFoldDB" id="A0A1D1YX83"/>
<dbReference type="SUPFAM" id="SSF51110">
    <property type="entry name" value="alpha-D-mannose-specific plant lectins"/>
    <property type="match status" value="1"/>
</dbReference>
<feature type="domain" description="Bulb-type lectin" evidence="6">
    <location>
        <begin position="40"/>
        <end position="148"/>
    </location>
</feature>
<keyword evidence="7" id="KW-0430">Lectin</keyword>
<keyword evidence="2" id="KW-0677">Repeat</keyword>
<protein>
    <submittedName>
        <fullName evidence="7">Mannose-specific lectin</fullName>
    </submittedName>
</protein>
<evidence type="ECO:0000256" key="2">
    <source>
        <dbReference type="ARBA" id="ARBA00022737"/>
    </source>
</evidence>
<evidence type="ECO:0000256" key="3">
    <source>
        <dbReference type="ARBA" id="ARBA00023035"/>
    </source>
</evidence>
<feature type="region of interest" description="Disordered" evidence="4">
    <location>
        <begin position="196"/>
        <end position="224"/>
    </location>
</feature>